<organism evidence="3 4">
    <name type="scientific">Holdemanella biformis</name>
    <dbReference type="NCBI Taxonomy" id="1735"/>
    <lineage>
        <taxon>Bacteria</taxon>
        <taxon>Bacillati</taxon>
        <taxon>Bacillota</taxon>
        <taxon>Erysipelotrichia</taxon>
        <taxon>Erysipelotrichales</taxon>
        <taxon>Erysipelotrichaceae</taxon>
        <taxon>Holdemanella</taxon>
    </lineage>
</organism>
<dbReference type="EMBL" id="QRVM01000052">
    <property type="protein sequence ID" value="RGS44867.1"/>
    <property type="molecule type" value="Genomic_DNA"/>
</dbReference>
<feature type="signal peptide" evidence="2">
    <location>
        <begin position="1"/>
        <end position="26"/>
    </location>
</feature>
<name>A0A412IXQ4_9FIRM</name>
<gene>
    <name evidence="3" type="ORF">DWX92_09685</name>
</gene>
<comment type="caution">
    <text evidence="3">The sequence shown here is derived from an EMBL/GenBank/DDBJ whole genome shotgun (WGS) entry which is preliminary data.</text>
</comment>
<dbReference type="Proteomes" id="UP000285274">
    <property type="component" value="Unassembled WGS sequence"/>
</dbReference>
<accession>A0A412IXQ4</accession>
<evidence type="ECO:0000313" key="3">
    <source>
        <dbReference type="EMBL" id="RGS44867.1"/>
    </source>
</evidence>
<evidence type="ECO:0008006" key="5">
    <source>
        <dbReference type="Google" id="ProtNLM"/>
    </source>
</evidence>
<evidence type="ECO:0000256" key="2">
    <source>
        <dbReference type="SAM" id="SignalP"/>
    </source>
</evidence>
<dbReference type="RefSeq" id="WP_118320462.1">
    <property type="nucleotide sequence ID" value="NZ_QRVM01000052.1"/>
</dbReference>
<feature type="region of interest" description="Disordered" evidence="1">
    <location>
        <begin position="30"/>
        <end position="60"/>
    </location>
</feature>
<dbReference type="Gene3D" id="2.10.270.10">
    <property type="entry name" value="Cholin Binding"/>
    <property type="match status" value="2"/>
</dbReference>
<reference evidence="3 4" key="1">
    <citation type="submission" date="2018-08" db="EMBL/GenBank/DDBJ databases">
        <title>A genome reference for cultivated species of the human gut microbiota.</title>
        <authorList>
            <person name="Zou Y."/>
            <person name="Xue W."/>
            <person name="Luo G."/>
        </authorList>
    </citation>
    <scope>NUCLEOTIDE SEQUENCE [LARGE SCALE GENOMIC DNA]</scope>
    <source>
        <strain evidence="3 4">AF22-10AC</strain>
    </source>
</reference>
<sequence length="207" mass="23670">MNKKDLKAVLLASALGGAAFVAPVMAEENSQDPVDVNDQTTQTVPADESTVNEQTTNTESAETDAVKDGWSDDGYYYENGQMVVSQFKVIDTKTYYFKWDGSFYKDGAYYIGSDQYYFDVNGVMQTNFEYENKYFGEDGKAVSMQWVQFGNKWRYYGADTTYCTGQFVYMNDEFYAFDDDGFALSGWQKIGDYWYYLTEKGLSLTNQ</sequence>
<dbReference type="SUPFAM" id="SSF69360">
    <property type="entry name" value="Cell wall binding repeat"/>
    <property type="match status" value="1"/>
</dbReference>
<feature type="compositionally biased region" description="Polar residues" evidence="1">
    <location>
        <begin position="37"/>
        <end position="60"/>
    </location>
</feature>
<dbReference type="AlphaFoldDB" id="A0A412IXQ4"/>
<keyword evidence="2" id="KW-0732">Signal</keyword>
<protein>
    <recommendedName>
        <fullName evidence="5">N-acetylmuramoyl-L-alanine amidase family protein</fullName>
    </recommendedName>
</protein>
<evidence type="ECO:0000256" key="1">
    <source>
        <dbReference type="SAM" id="MobiDB-lite"/>
    </source>
</evidence>
<evidence type="ECO:0000313" key="4">
    <source>
        <dbReference type="Proteomes" id="UP000285274"/>
    </source>
</evidence>
<feature type="chain" id="PRO_5019560234" description="N-acetylmuramoyl-L-alanine amidase family protein" evidence="2">
    <location>
        <begin position="27"/>
        <end position="207"/>
    </location>
</feature>
<proteinExistence type="predicted"/>